<feature type="compositionally biased region" description="Low complexity" evidence="1">
    <location>
        <begin position="323"/>
        <end position="338"/>
    </location>
</feature>
<dbReference type="OrthoDB" id="6431331at2759"/>
<evidence type="ECO:0008006" key="4">
    <source>
        <dbReference type="Google" id="ProtNLM"/>
    </source>
</evidence>
<reference evidence="2" key="1">
    <citation type="submission" date="2020-10" db="EMBL/GenBank/DDBJ databases">
        <authorList>
            <person name="Kikuchi T."/>
        </authorList>
    </citation>
    <scope>NUCLEOTIDE SEQUENCE</scope>
    <source>
        <strain evidence="2">NKZ352</strain>
    </source>
</reference>
<dbReference type="Gene3D" id="3.40.50.1820">
    <property type="entry name" value="alpha/beta hydrolase"/>
    <property type="match status" value="1"/>
</dbReference>
<evidence type="ECO:0000256" key="1">
    <source>
        <dbReference type="SAM" id="MobiDB-lite"/>
    </source>
</evidence>
<comment type="caution">
    <text evidence="2">The sequence shown here is derived from an EMBL/GenBank/DDBJ whole genome shotgun (WGS) entry which is preliminary data.</text>
</comment>
<evidence type="ECO:0000313" key="2">
    <source>
        <dbReference type="EMBL" id="CAD6198477.1"/>
    </source>
</evidence>
<dbReference type="InterPro" id="IPR010463">
    <property type="entry name" value="DUF1057"/>
</dbReference>
<gene>
    <name evidence="2" type="ORF">CAUJ_LOCUS14383</name>
</gene>
<dbReference type="Proteomes" id="UP000835052">
    <property type="component" value="Unassembled WGS sequence"/>
</dbReference>
<evidence type="ECO:0000313" key="3">
    <source>
        <dbReference type="Proteomes" id="UP000835052"/>
    </source>
</evidence>
<dbReference type="Pfam" id="PF06342">
    <property type="entry name" value="DUF1057"/>
    <property type="match status" value="2"/>
</dbReference>
<accession>A0A8S1HQS9</accession>
<protein>
    <recommendedName>
        <fullName evidence="4">AB hydrolase-1 domain-containing protein</fullName>
    </recommendedName>
</protein>
<feature type="region of interest" description="Disordered" evidence="1">
    <location>
        <begin position="320"/>
        <end position="378"/>
    </location>
</feature>
<dbReference type="EMBL" id="CAJGYM010000127">
    <property type="protein sequence ID" value="CAD6198477.1"/>
    <property type="molecule type" value="Genomic_DNA"/>
</dbReference>
<dbReference type="SUPFAM" id="SSF53474">
    <property type="entry name" value="alpha/beta-Hydrolases"/>
    <property type="match status" value="1"/>
</dbReference>
<name>A0A8S1HQS9_9PELO</name>
<keyword evidence="3" id="KW-1185">Reference proteome</keyword>
<dbReference type="PANTHER" id="PTHR47533">
    <property type="entry name" value="PROTEIN CBG21859"/>
    <property type="match status" value="1"/>
</dbReference>
<sequence>MAVLEVPVEFKTISGDVVNLSACYKDWRPVSKEIGTVIAIHGSPGSHGTFRKFGDPLAKSGIRMIAINYPGFGCTPSYPNQSHRNEERMAFINGLIKALKITGKIVFMAHSRGTEDALSNAAFSKAFGLVLINPTGLKFNIFGQYSDFREKLLRLLRKINELPTKVIFAYGEKDPFIETEISTEVAAKYNNLSYLELSNDGNPEEFHSKIDEVFKNGRKGVLLNFVDGDHYVLNSNPDSIIKSVISMLRYDEFANKLNKPRSMEASERLQEAMYDIKHKANFKYDEWANPALGCVSKYPGAHVPTSAKFSLEAIEKEEDISRSKSFSNSGSKSRSKSGSGNGSTAGSRRSETGLAESAGNTPYRRKTPEKASSLPSTKKLSQMLWDRLEAHQKYRSKESSERSLSDTSCDSCANVRLAPLNWDEAKLIREPSSKNLSAKSSSSYEPIQPAKSSFAQALIEVYYKRASDKSARTKVVLLETPISNTLEELMVLALEKCASVEIGPVRHAGIYCGRKSNSDLVAIPPTEAKVTLETFLKDSPAGKTAEFTLDTVAYFKKVNCEGWDLIKRRNAPDLTPP</sequence>
<dbReference type="InterPro" id="IPR029058">
    <property type="entry name" value="AB_hydrolase_fold"/>
</dbReference>
<dbReference type="AlphaFoldDB" id="A0A8S1HQS9"/>
<dbReference type="PANTHER" id="PTHR47533:SF4">
    <property type="entry name" value="AB HYDROLASE-1 DOMAIN-CONTAINING PROTEIN"/>
    <property type="match status" value="1"/>
</dbReference>
<organism evidence="2 3">
    <name type="scientific">Caenorhabditis auriculariae</name>
    <dbReference type="NCBI Taxonomy" id="2777116"/>
    <lineage>
        <taxon>Eukaryota</taxon>
        <taxon>Metazoa</taxon>
        <taxon>Ecdysozoa</taxon>
        <taxon>Nematoda</taxon>
        <taxon>Chromadorea</taxon>
        <taxon>Rhabditida</taxon>
        <taxon>Rhabditina</taxon>
        <taxon>Rhabditomorpha</taxon>
        <taxon>Rhabditoidea</taxon>
        <taxon>Rhabditidae</taxon>
        <taxon>Peloderinae</taxon>
        <taxon>Caenorhabditis</taxon>
    </lineage>
</organism>
<proteinExistence type="predicted"/>